<dbReference type="Pfam" id="PF03104">
    <property type="entry name" value="DNA_pol_B_exo1"/>
    <property type="match status" value="2"/>
</dbReference>
<dbReference type="SMART" id="SM00486">
    <property type="entry name" value="POLBc"/>
    <property type="match status" value="1"/>
</dbReference>
<dbReference type="InterPro" id="IPR050240">
    <property type="entry name" value="DNA_pol_type-B"/>
</dbReference>
<dbReference type="EC" id="2.7.7.7" evidence="2"/>
<keyword evidence="5" id="KW-0239">DNA-directed DNA polymerase</keyword>
<name>A0A6C0I5X9_9ZZZZ</name>
<evidence type="ECO:0000259" key="10">
    <source>
        <dbReference type="Pfam" id="PF03104"/>
    </source>
</evidence>
<evidence type="ECO:0000256" key="1">
    <source>
        <dbReference type="ARBA" id="ARBA00005755"/>
    </source>
</evidence>
<dbReference type="GO" id="GO:0043625">
    <property type="term" value="C:delta DNA polymerase complex"/>
    <property type="evidence" value="ECO:0007669"/>
    <property type="project" value="TreeGrafter"/>
</dbReference>
<dbReference type="PANTHER" id="PTHR10322:SF23">
    <property type="entry name" value="DNA POLYMERASE DELTA CATALYTIC SUBUNIT"/>
    <property type="match status" value="1"/>
</dbReference>
<keyword evidence="3" id="KW-0808">Transferase</keyword>
<evidence type="ECO:0000256" key="6">
    <source>
        <dbReference type="ARBA" id="ARBA00023125"/>
    </source>
</evidence>
<feature type="domain" description="DNA-directed DNA polymerase family B exonuclease" evidence="10">
    <location>
        <begin position="194"/>
        <end position="277"/>
    </location>
</feature>
<evidence type="ECO:0000256" key="8">
    <source>
        <dbReference type="SAM" id="MobiDB-lite"/>
    </source>
</evidence>
<comment type="catalytic activity">
    <reaction evidence="7">
        <text>DNA(n) + a 2'-deoxyribonucleoside 5'-triphosphate = DNA(n+1) + diphosphate</text>
        <dbReference type="Rhea" id="RHEA:22508"/>
        <dbReference type="Rhea" id="RHEA-COMP:17339"/>
        <dbReference type="Rhea" id="RHEA-COMP:17340"/>
        <dbReference type="ChEBI" id="CHEBI:33019"/>
        <dbReference type="ChEBI" id="CHEBI:61560"/>
        <dbReference type="ChEBI" id="CHEBI:173112"/>
        <dbReference type="EC" id="2.7.7.7"/>
    </reaction>
</comment>
<dbReference type="Gene3D" id="1.10.132.60">
    <property type="entry name" value="DNA polymerase family B, C-terminal domain"/>
    <property type="match status" value="1"/>
</dbReference>
<feature type="domain" description="DNA-directed DNA polymerase family B exonuclease" evidence="10">
    <location>
        <begin position="455"/>
        <end position="617"/>
    </location>
</feature>
<feature type="compositionally biased region" description="Polar residues" evidence="8">
    <location>
        <begin position="416"/>
        <end position="428"/>
    </location>
</feature>
<evidence type="ECO:0000313" key="11">
    <source>
        <dbReference type="EMBL" id="QHT87766.1"/>
    </source>
</evidence>
<evidence type="ECO:0000256" key="4">
    <source>
        <dbReference type="ARBA" id="ARBA00022695"/>
    </source>
</evidence>
<evidence type="ECO:0000256" key="7">
    <source>
        <dbReference type="ARBA" id="ARBA00049244"/>
    </source>
</evidence>
<dbReference type="InterPro" id="IPR043502">
    <property type="entry name" value="DNA/RNA_pol_sf"/>
</dbReference>
<dbReference type="InterPro" id="IPR006133">
    <property type="entry name" value="DNA-dir_DNA_pol_B_exonuc"/>
</dbReference>
<comment type="similarity">
    <text evidence="1">Belongs to the DNA polymerase type-B family.</text>
</comment>
<dbReference type="Gene3D" id="3.30.342.10">
    <property type="entry name" value="DNA Polymerase, chain B, domain 1"/>
    <property type="match status" value="1"/>
</dbReference>
<dbReference type="GO" id="GO:0000166">
    <property type="term" value="F:nucleotide binding"/>
    <property type="evidence" value="ECO:0007669"/>
    <property type="project" value="InterPro"/>
</dbReference>
<dbReference type="PANTHER" id="PTHR10322">
    <property type="entry name" value="DNA POLYMERASE CATALYTIC SUBUNIT"/>
    <property type="match status" value="1"/>
</dbReference>
<dbReference type="Gene3D" id="1.10.287.690">
    <property type="entry name" value="Helix hairpin bin"/>
    <property type="match status" value="1"/>
</dbReference>
<dbReference type="GO" id="GO:0008296">
    <property type="term" value="F:3'-5'-DNA exonuclease activity"/>
    <property type="evidence" value="ECO:0007669"/>
    <property type="project" value="TreeGrafter"/>
</dbReference>
<dbReference type="Gene3D" id="3.90.1600.10">
    <property type="entry name" value="Palm domain of DNA polymerase"/>
    <property type="match status" value="1"/>
</dbReference>
<dbReference type="GO" id="GO:0003677">
    <property type="term" value="F:DNA binding"/>
    <property type="evidence" value="ECO:0007669"/>
    <property type="project" value="UniProtKB-KW"/>
</dbReference>
<proteinExistence type="inferred from homology"/>
<dbReference type="InterPro" id="IPR012337">
    <property type="entry name" value="RNaseH-like_sf"/>
</dbReference>
<dbReference type="InterPro" id="IPR036397">
    <property type="entry name" value="RNaseH_sf"/>
</dbReference>
<feature type="domain" description="DNA-directed DNA polymerase family B multifunctional" evidence="9">
    <location>
        <begin position="766"/>
        <end position="1256"/>
    </location>
</feature>
<dbReference type="GO" id="GO:0003887">
    <property type="term" value="F:DNA-directed DNA polymerase activity"/>
    <property type="evidence" value="ECO:0007669"/>
    <property type="project" value="UniProtKB-KW"/>
</dbReference>
<accession>A0A6C0I5X9</accession>
<dbReference type="Gene3D" id="3.30.420.10">
    <property type="entry name" value="Ribonuclease H-like superfamily/Ribonuclease H"/>
    <property type="match status" value="2"/>
</dbReference>
<evidence type="ECO:0000256" key="3">
    <source>
        <dbReference type="ARBA" id="ARBA00022679"/>
    </source>
</evidence>
<dbReference type="GO" id="GO:0045004">
    <property type="term" value="P:DNA replication proofreading"/>
    <property type="evidence" value="ECO:0007669"/>
    <property type="project" value="TreeGrafter"/>
</dbReference>
<dbReference type="InterPro" id="IPR042087">
    <property type="entry name" value="DNA_pol_B_thumb"/>
</dbReference>
<feature type="compositionally biased region" description="Acidic residues" evidence="8">
    <location>
        <begin position="380"/>
        <end position="396"/>
    </location>
</feature>
<organism evidence="11">
    <name type="scientific">viral metagenome</name>
    <dbReference type="NCBI Taxonomy" id="1070528"/>
    <lineage>
        <taxon>unclassified sequences</taxon>
        <taxon>metagenomes</taxon>
        <taxon>organismal metagenomes</taxon>
    </lineage>
</organism>
<dbReference type="GO" id="GO:0006287">
    <property type="term" value="P:base-excision repair, gap-filling"/>
    <property type="evidence" value="ECO:0007669"/>
    <property type="project" value="TreeGrafter"/>
</dbReference>
<dbReference type="InterPro" id="IPR023211">
    <property type="entry name" value="DNA_pol_palm_dom_sf"/>
</dbReference>
<dbReference type="InterPro" id="IPR006134">
    <property type="entry name" value="DNA-dir_DNA_pol_B_multi_dom"/>
</dbReference>
<dbReference type="SUPFAM" id="SSF53098">
    <property type="entry name" value="Ribonuclease H-like"/>
    <property type="match status" value="1"/>
</dbReference>
<dbReference type="EMBL" id="MN740101">
    <property type="protein sequence ID" value="QHT87766.1"/>
    <property type="molecule type" value="Genomic_DNA"/>
</dbReference>
<keyword evidence="4" id="KW-0548">Nucleotidyltransferase</keyword>
<sequence length="1334" mass="151198">MKPIKHCNTSLKRQQNMASSAASEIGSFRLFDFQVRDEVTGSGSGGSSGSSGSSCKKFSKDKKCFVIQMFGINEQGETCCIIVRNHEPFFYAKVPETWGFEAKARFIAELKKSIGKFSEDSILADECKLIRRKALYGFDGGKDHKFLMLKFKNMATMNRVKALWYEWVSKKVEGSEVEERTLGKLHPHGYKGTQIYEANIPPLLRYFHIKDISPSGWVKIKGEPIDSNKQTTCQHEYHVGHKDVVPQPEKETLVPYKIMSFDIEASSSHGDFPVPIKTYKKLAANIVDVCLKDPAAATKSEVQRMIRTAFHDRKSEPLFTLHEDIERIYIKTIPTNEQLDGMFERMWSTPMHTLVQEADPEALVVNTIERMFEKQRAEADAEFADNDDNDEDDAAADDTQSVFTTATAWTKPKPNPNANPSGPFTSDKSIADMLHSSGLDRETKINHMNDALLAVFPAVEGDKVTFIGSTFLRYGEDRPYLNHCLALGTCDPVPGADIVSCKTERALLQAWTALVQREDPDIIIGYNIFGFDYQFMFHRALENHVEDDFLKLSRNADEFCGKRDFKTGRVDIEQTSIALASGQYDLHYIAMPGRLQIDMYNYFRRDYNLTSYKLDYVGSYFIGDDIIKVEHRMEADASPADGKVTRIFSKNLTGLEVGNYIALEETGHSTDPYKDGQKFQVVMVDRAAGHFEIVGHETPDMKKHVRWGVSKDDVTPQDIFRMTNEGPGPRAVIAKYCIQDCNLVHHLMNKVDVITGYNEMAKICSVPISFLVIRGQGIKLTSYMAKKCREKNTLMPVIDKGPSGEGYEGAIVLPPKRGLYLDNPVACNDYSSLYPSSMISENLSHDSKVWTKEYDLDGNLVRETGEKDPKTGQHMYDNLPGYGYVDVEYDTYRWKPNPRGKMEKHLSGKKVCRFAQFKHGSKAILPSILEELLAARKATRKLAEQQSDPFMANVLDKRQLAYKVTANSLYGQCGAKTSSFYEVDVAASTTATGRKLLTYAKRMVEEVYGDAECQTSKYGIVHTRAEYVYGDTDSVFYTFNLETLEGVPIRGKPALEITIELARQVGDMASAFLKAPHGWVYEKTLMPFGLLQKKRYFGILYETDPNKGKPKSMGIVLRRRDNAPIVKDVYGGLIDILTKKQDLEAAVQFVRESLQTLVDERVPMDKLIITKSLRSTYKNPQQIAHKVLADRMGKRDPGNKPSSGDRIPFVYIHNADKKALQGERIETPDYIRANRIKPNYSFYITNQIMKPVAQLFGLVLEQMTAFRRKKARFLQELSDVRSNWAESDDKLQKKLDDLRYKEVKELIFDDYLRQADNLAKSNKSITEFFKGKNA</sequence>
<keyword evidence="6" id="KW-0238">DNA-binding</keyword>
<dbReference type="InterPro" id="IPR006172">
    <property type="entry name" value="DNA-dir_DNA_pol_B"/>
</dbReference>
<dbReference type="PRINTS" id="PR00106">
    <property type="entry name" value="DNAPOLB"/>
</dbReference>
<feature type="region of interest" description="Disordered" evidence="8">
    <location>
        <begin position="405"/>
        <end position="430"/>
    </location>
</feature>
<evidence type="ECO:0000256" key="5">
    <source>
        <dbReference type="ARBA" id="ARBA00022932"/>
    </source>
</evidence>
<dbReference type="Pfam" id="PF00136">
    <property type="entry name" value="DNA_pol_B"/>
    <property type="match status" value="1"/>
</dbReference>
<evidence type="ECO:0000256" key="2">
    <source>
        <dbReference type="ARBA" id="ARBA00012417"/>
    </source>
</evidence>
<protein>
    <recommendedName>
        <fullName evidence="2">DNA-directed DNA polymerase</fullName>
        <ecNumber evidence="2">2.7.7.7</ecNumber>
    </recommendedName>
</protein>
<reference evidence="11" key="1">
    <citation type="journal article" date="2020" name="Nature">
        <title>Giant virus diversity and host interactions through global metagenomics.</title>
        <authorList>
            <person name="Schulz F."/>
            <person name="Roux S."/>
            <person name="Paez-Espino D."/>
            <person name="Jungbluth S."/>
            <person name="Walsh D.A."/>
            <person name="Denef V.J."/>
            <person name="McMahon K.D."/>
            <person name="Konstantinidis K.T."/>
            <person name="Eloe-Fadrosh E.A."/>
            <person name="Kyrpides N.C."/>
            <person name="Woyke T."/>
        </authorList>
    </citation>
    <scope>NUCLEOTIDE SEQUENCE</scope>
    <source>
        <strain evidence="11">GVMAG-M-3300023184-191</strain>
    </source>
</reference>
<dbReference type="SUPFAM" id="SSF56672">
    <property type="entry name" value="DNA/RNA polymerases"/>
    <property type="match status" value="1"/>
</dbReference>
<evidence type="ECO:0000259" key="9">
    <source>
        <dbReference type="Pfam" id="PF00136"/>
    </source>
</evidence>
<dbReference type="GO" id="GO:0006297">
    <property type="term" value="P:nucleotide-excision repair, DNA gap filling"/>
    <property type="evidence" value="ECO:0007669"/>
    <property type="project" value="TreeGrafter"/>
</dbReference>
<feature type="region of interest" description="Disordered" evidence="8">
    <location>
        <begin position="377"/>
        <end position="396"/>
    </location>
</feature>